<evidence type="ECO:0008006" key="2">
    <source>
        <dbReference type="Google" id="ProtNLM"/>
    </source>
</evidence>
<dbReference type="AlphaFoldDB" id="A0A6J4UJT3"/>
<dbReference type="SUPFAM" id="SSF52540">
    <property type="entry name" value="P-loop containing nucleoside triphosphate hydrolases"/>
    <property type="match status" value="1"/>
</dbReference>
<dbReference type="Gene3D" id="3.40.50.300">
    <property type="entry name" value="P-loop containing nucleotide triphosphate hydrolases"/>
    <property type="match status" value="1"/>
</dbReference>
<dbReference type="PANTHER" id="PTHR37807:SF3">
    <property type="entry name" value="OS07G0160300 PROTEIN"/>
    <property type="match status" value="1"/>
</dbReference>
<reference evidence="1" key="1">
    <citation type="submission" date="2020-02" db="EMBL/GenBank/DDBJ databases">
        <authorList>
            <person name="Meier V. D."/>
        </authorList>
    </citation>
    <scope>NUCLEOTIDE SEQUENCE</scope>
    <source>
        <strain evidence="1">AVDCRST_MAG79</strain>
    </source>
</reference>
<accession>A0A6J4UJT3</accession>
<gene>
    <name evidence="1" type="ORF">AVDCRST_MAG79-2571</name>
</gene>
<dbReference type="Pfam" id="PF13671">
    <property type="entry name" value="AAA_33"/>
    <property type="match status" value="1"/>
</dbReference>
<dbReference type="PANTHER" id="PTHR37807">
    <property type="entry name" value="OS07G0160300 PROTEIN"/>
    <property type="match status" value="1"/>
</dbReference>
<evidence type="ECO:0000313" key="1">
    <source>
        <dbReference type="EMBL" id="CAA9549405.1"/>
    </source>
</evidence>
<protein>
    <recommendedName>
        <fullName evidence="2">Kinase</fullName>
    </recommendedName>
</protein>
<organism evidence="1">
    <name type="scientific">uncultured Thermoleophilia bacterium</name>
    <dbReference type="NCBI Taxonomy" id="1497501"/>
    <lineage>
        <taxon>Bacteria</taxon>
        <taxon>Bacillati</taxon>
        <taxon>Actinomycetota</taxon>
        <taxon>Thermoleophilia</taxon>
        <taxon>environmental samples</taxon>
    </lineage>
</organism>
<name>A0A6J4UJT3_9ACTN</name>
<dbReference type="InterPro" id="IPR027417">
    <property type="entry name" value="P-loop_NTPase"/>
</dbReference>
<dbReference type="EMBL" id="CADCWC010000393">
    <property type="protein sequence ID" value="CAA9549405.1"/>
    <property type="molecule type" value="Genomic_DNA"/>
</dbReference>
<sequence length="172" mass="18540">MATLLVQICGLPGTGKSTLARALVDRRPGVLLRIDAIEAALWRHGLDPATTGVATYGVAHAVALPQLERGLSVVADAVSAVEAARAGWRGTAARAGAVLRVIETICPDPIEHRRRVETRVSDLVGFVVPTWQQVEAAAATYEPRTDDRLVLDTHRDDVATCVDRIVDYLDRD</sequence>
<proteinExistence type="predicted"/>